<dbReference type="GO" id="GO:0009535">
    <property type="term" value="C:chloroplast thylakoid membrane"/>
    <property type="evidence" value="ECO:0007669"/>
    <property type="project" value="TreeGrafter"/>
</dbReference>
<evidence type="ECO:0000313" key="2">
    <source>
        <dbReference type="Proteomes" id="UP000729402"/>
    </source>
</evidence>
<organism evidence="1 2">
    <name type="scientific">Zizania palustris</name>
    <name type="common">Northern wild rice</name>
    <dbReference type="NCBI Taxonomy" id="103762"/>
    <lineage>
        <taxon>Eukaryota</taxon>
        <taxon>Viridiplantae</taxon>
        <taxon>Streptophyta</taxon>
        <taxon>Embryophyta</taxon>
        <taxon>Tracheophyta</taxon>
        <taxon>Spermatophyta</taxon>
        <taxon>Magnoliopsida</taxon>
        <taxon>Liliopsida</taxon>
        <taxon>Poales</taxon>
        <taxon>Poaceae</taxon>
        <taxon>BOP clade</taxon>
        <taxon>Oryzoideae</taxon>
        <taxon>Oryzeae</taxon>
        <taxon>Zizaniinae</taxon>
        <taxon>Zizania</taxon>
    </lineage>
</organism>
<dbReference type="PANTHER" id="PTHR35745:SF1">
    <property type="entry name" value="OS04G0513000 PROTEIN"/>
    <property type="match status" value="1"/>
</dbReference>
<name>A0A8J5W273_ZIZPA</name>
<dbReference type="EMBL" id="JAAALK010000283">
    <property type="protein sequence ID" value="KAG8069739.1"/>
    <property type="molecule type" value="Genomic_DNA"/>
</dbReference>
<protein>
    <submittedName>
        <fullName evidence="1">Uncharacterized protein</fullName>
    </submittedName>
</protein>
<dbReference type="InterPro" id="IPR040003">
    <property type="entry name" value="PG18-like"/>
</dbReference>
<dbReference type="GO" id="GO:0010027">
    <property type="term" value="P:thylakoid membrane organization"/>
    <property type="evidence" value="ECO:0007669"/>
    <property type="project" value="InterPro"/>
</dbReference>
<dbReference type="OrthoDB" id="696343at2759"/>
<dbReference type="Pfam" id="PF20711">
    <property type="entry name" value="DUF6825"/>
    <property type="match status" value="1"/>
</dbReference>
<evidence type="ECO:0000313" key="1">
    <source>
        <dbReference type="EMBL" id="KAG8069739.1"/>
    </source>
</evidence>
<keyword evidence="2" id="KW-1185">Reference proteome</keyword>
<sequence>MVRQRPRLAEASERLRWSSRVGGVYRAMRSVLACSLARGARAAPSEILRRAARVGCSLLRWGDDESKTGLDAFFLGKAFAEALRERIESVVGEGFGVVGQWQAE</sequence>
<reference evidence="1" key="2">
    <citation type="submission" date="2021-02" db="EMBL/GenBank/DDBJ databases">
        <authorList>
            <person name="Kimball J.A."/>
            <person name="Haas M.W."/>
            <person name="Macchietto M."/>
            <person name="Kono T."/>
            <person name="Duquette J."/>
            <person name="Shao M."/>
        </authorList>
    </citation>
    <scope>NUCLEOTIDE SEQUENCE</scope>
    <source>
        <tissue evidence="1">Fresh leaf tissue</tissue>
    </source>
</reference>
<dbReference type="AlphaFoldDB" id="A0A8J5W273"/>
<accession>A0A8J5W273</accession>
<dbReference type="PANTHER" id="PTHR35745">
    <property type="entry name" value="BNACNNG14650D PROTEIN"/>
    <property type="match status" value="1"/>
</dbReference>
<reference evidence="1" key="1">
    <citation type="journal article" date="2021" name="bioRxiv">
        <title>Whole Genome Assembly and Annotation of Northern Wild Rice, Zizania palustris L., Supports a Whole Genome Duplication in the Zizania Genus.</title>
        <authorList>
            <person name="Haas M."/>
            <person name="Kono T."/>
            <person name="Macchietto M."/>
            <person name="Millas R."/>
            <person name="McGilp L."/>
            <person name="Shao M."/>
            <person name="Duquette J."/>
            <person name="Hirsch C.N."/>
            <person name="Kimball J."/>
        </authorList>
    </citation>
    <scope>NUCLEOTIDE SEQUENCE</scope>
    <source>
        <tissue evidence="1">Fresh leaf tissue</tissue>
    </source>
</reference>
<comment type="caution">
    <text evidence="1">The sequence shown here is derived from an EMBL/GenBank/DDBJ whole genome shotgun (WGS) entry which is preliminary data.</text>
</comment>
<proteinExistence type="predicted"/>
<dbReference type="Proteomes" id="UP000729402">
    <property type="component" value="Unassembled WGS sequence"/>
</dbReference>
<gene>
    <name evidence="1" type="ORF">GUJ93_ZPchr0006g44123</name>
</gene>